<feature type="region of interest" description="Disordered" evidence="1">
    <location>
        <begin position="93"/>
        <end position="114"/>
    </location>
</feature>
<dbReference type="AlphaFoldDB" id="A0A914VG36"/>
<organism evidence="2 3">
    <name type="scientific">Plectus sambesii</name>
    <dbReference type="NCBI Taxonomy" id="2011161"/>
    <lineage>
        <taxon>Eukaryota</taxon>
        <taxon>Metazoa</taxon>
        <taxon>Ecdysozoa</taxon>
        <taxon>Nematoda</taxon>
        <taxon>Chromadorea</taxon>
        <taxon>Plectida</taxon>
        <taxon>Plectina</taxon>
        <taxon>Plectoidea</taxon>
        <taxon>Plectidae</taxon>
        <taxon>Plectus</taxon>
    </lineage>
</organism>
<evidence type="ECO:0000256" key="1">
    <source>
        <dbReference type="SAM" id="MobiDB-lite"/>
    </source>
</evidence>
<evidence type="ECO:0000313" key="3">
    <source>
        <dbReference type="WBParaSite" id="PSAMB.scaffold1941size26523.g15702.t1"/>
    </source>
</evidence>
<name>A0A914VG36_9BILA</name>
<reference evidence="3" key="1">
    <citation type="submission" date="2022-11" db="UniProtKB">
        <authorList>
            <consortium name="WormBaseParasite"/>
        </authorList>
    </citation>
    <scope>IDENTIFICATION</scope>
</reference>
<sequence length="114" mass="12786">MSQPLAALPAAASLDLNGIGQTAQEDGGQRFDPQIVLPYNFEIGNAAAEGNGFFDSFRQSLEQQREIVVIEEQLRQLCKQFAQNNPPEWFENAFFADDNHNNDNSSKKVKKNQK</sequence>
<dbReference type="Proteomes" id="UP000887566">
    <property type="component" value="Unplaced"/>
</dbReference>
<protein>
    <submittedName>
        <fullName evidence="3">Uncharacterized protein</fullName>
    </submittedName>
</protein>
<keyword evidence="2" id="KW-1185">Reference proteome</keyword>
<proteinExistence type="predicted"/>
<dbReference type="WBParaSite" id="PSAMB.scaffold1941size26523.g15702.t1">
    <property type="protein sequence ID" value="PSAMB.scaffold1941size26523.g15702.t1"/>
    <property type="gene ID" value="PSAMB.scaffold1941size26523.g15702"/>
</dbReference>
<evidence type="ECO:0000313" key="2">
    <source>
        <dbReference type="Proteomes" id="UP000887566"/>
    </source>
</evidence>
<accession>A0A914VG36</accession>